<evidence type="ECO:0000256" key="3">
    <source>
        <dbReference type="ARBA" id="ARBA00022475"/>
    </source>
</evidence>
<feature type="transmembrane region" description="Helical" evidence="10">
    <location>
        <begin position="117"/>
        <end position="137"/>
    </location>
</feature>
<reference evidence="11 12" key="1">
    <citation type="journal article" date="2018" name="Genome Biol. Evol.">
        <title>Multiple Roots of Fruiting Body Formation in Amoebozoa.</title>
        <authorList>
            <person name="Hillmann F."/>
            <person name="Forbes G."/>
            <person name="Novohradska S."/>
            <person name="Ferling I."/>
            <person name="Riege K."/>
            <person name="Groth M."/>
            <person name="Westermann M."/>
            <person name="Marz M."/>
            <person name="Spaller T."/>
            <person name="Winckler T."/>
            <person name="Schaap P."/>
            <person name="Glockner G."/>
        </authorList>
    </citation>
    <scope>NUCLEOTIDE SEQUENCE [LARGE SCALE GENOMIC DNA]</scope>
    <source>
        <strain evidence="11 12">Jena</strain>
    </source>
</reference>
<dbReference type="Proteomes" id="UP000241769">
    <property type="component" value="Unassembled WGS sequence"/>
</dbReference>
<keyword evidence="2" id="KW-0813">Transport</keyword>
<feature type="region of interest" description="Disordered" evidence="9">
    <location>
        <begin position="1"/>
        <end position="37"/>
    </location>
</feature>
<gene>
    <name evidence="11" type="ORF">PROFUN_13149</name>
</gene>
<evidence type="ECO:0000256" key="5">
    <source>
        <dbReference type="ARBA" id="ARBA00022989"/>
    </source>
</evidence>
<comment type="subcellular location">
    <subcellularLocation>
        <location evidence="1">Membrane</location>
        <topology evidence="1">Multi-pass membrane protein</topology>
    </subcellularLocation>
</comment>
<sequence length="326" mass="36346">MDYLLPGLSRTSPPPIRRRSHSDADAGLSEGDDTTTDNVNMLKARRNESFNNLMENLEALASAAGLKDLPTPSPKVVSLWKSFVDFAFQGSVIDLAVGIIIGGAFGKLVNSLVNDMIMPPIGWLLSGVDFANIYFLLKRGRKAKLTHAQYKSLNHAREDGAVTVNVGVFLNSVLNFVVISTIVFTFVRTIHQQQKKGMGKQKKCIYCLNKIHFRAIRCPCCTSTLEPESGRSSPELIESQHMHRAMEESSDEEDGEMKSRTPVMKVYKNKMPNKVMTLNGSQAKPQKTVEGDPMKRKRRPSIPQPQHPAARLKELHLHTLPLHHLP</sequence>
<evidence type="ECO:0000313" key="12">
    <source>
        <dbReference type="Proteomes" id="UP000241769"/>
    </source>
</evidence>
<evidence type="ECO:0000256" key="8">
    <source>
        <dbReference type="ARBA" id="ARBA00023303"/>
    </source>
</evidence>
<evidence type="ECO:0000256" key="2">
    <source>
        <dbReference type="ARBA" id="ARBA00022448"/>
    </source>
</evidence>
<dbReference type="OrthoDB" id="10010920at2759"/>
<evidence type="ECO:0000256" key="10">
    <source>
        <dbReference type="SAM" id="Phobius"/>
    </source>
</evidence>
<dbReference type="HAMAP" id="MF_00115">
    <property type="entry name" value="MscL"/>
    <property type="match status" value="1"/>
</dbReference>
<dbReference type="InterPro" id="IPR037673">
    <property type="entry name" value="MSC/AndL"/>
</dbReference>
<dbReference type="GO" id="GO:0016020">
    <property type="term" value="C:membrane"/>
    <property type="evidence" value="ECO:0007669"/>
    <property type="project" value="UniProtKB-SubCell"/>
</dbReference>
<dbReference type="STRING" id="1890364.A0A2P6N564"/>
<organism evidence="11 12">
    <name type="scientific">Planoprotostelium fungivorum</name>
    <dbReference type="NCBI Taxonomy" id="1890364"/>
    <lineage>
        <taxon>Eukaryota</taxon>
        <taxon>Amoebozoa</taxon>
        <taxon>Evosea</taxon>
        <taxon>Variosea</taxon>
        <taxon>Cavosteliida</taxon>
        <taxon>Cavosteliaceae</taxon>
        <taxon>Planoprotostelium</taxon>
    </lineage>
</organism>
<dbReference type="PANTHER" id="PTHR30266:SF2">
    <property type="entry name" value="LARGE-CONDUCTANCE MECHANOSENSITIVE CHANNEL"/>
    <property type="match status" value="1"/>
</dbReference>
<keyword evidence="6" id="KW-0406">Ion transport</keyword>
<protein>
    <submittedName>
        <fullName evidence="11">Large-conductance mechanosensitive channel</fullName>
    </submittedName>
</protein>
<dbReference type="AlphaFoldDB" id="A0A2P6N564"/>
<evidence type="ECO:0000256" key="7">
    <source>
        <dbReference type="ARBA" id="ARBA00023136"/>
    </source>
</evidence>
<evidence type="ECO:0000313" key="11">
    <source>
        <dbReference type="EMBL" id="PRP79087.1"/>
    </source>
</evidence>
<feature type="compositionally biased region" description="Basic and acidic residues" evidence="9">
    <location>
        <begin position="238"/>
        <end position="247"/>
    </location>
</feature>
<dbReference type="Gene3D" id="1.10.1200.120">
    <property type="entry name" value="Large-conductance mechanosensitive channel, MscL, domain 1"/>
    <property type="match status" value="1"/>
</dbReference>
<keyword evidence="3" id="KW-1003">Cell membrane</keyword>
<dbReference type="SUPFAM" id="SSF81330">
    <property type="entry name" value="Gated mechanosensitive channel"/>
    <property type="match status" value="1"/>
</dbReference>
<comment type="caution">
    <text evidence="11">The sequence shown here is derived from an EMBL/GenBank/DDBJ whole genome shotgun (WGS) entry which is preliminary data.</text>
</comment>
<dbReference type="InterPro" id="IPR036019">
    <property type="entry name" value="MscL_channel"/>
</dbReference>
<feature type="transmembrane region" description="Helical" evidence="10">
    <location>
        <begin position="83"/>
        <end position="105"/>
    </location>
</feature>
<feature type="transmembrane region" description="Helical" evidence="10">
    <location>
        <begin position="161"/>
        <end position="187"/>
    </location>
</feature>
<proteinExistence type="inferred from homology"/>
<name>A0A2P6N564_9EUKA</name>
<dbReference type="EMBL" id="MDYQ01000197">
    <property type="protein sequence ID" value="PRP79087.1"/>
    <property type="molecule type" value="Genomic_DNA"/>
</dbReference>
<feature type="region of interest" description="Disordered" evidence="9">
    <location>
        <begin position="277"/>
        <end position="309"/>
    </location>
</feature>
<evidence type="ECO:0000256" key="1">
    <source>
        <dbReference type="ARBA" id="ARBA00004141"/>
    </source>
</evidence>
<keyword evidence="5 10" id="KW-1133">Transmembrane helix</keyword>
<evidence type="ECO:0000256" key="4">
    <source>
        <dbReference type="ARBA" id="ARBA00022692"/>
    </source>
</evidence>
<dbReference type="InterPro" id="IPR001185">
    <property type="entry name" value="MS_channel"/>
</dbReference>
<dbReference type="Pfam" id="PF01741">
    <property type="entry name" value="MscL"/>
    <property type="match status" value="1"/>
</dbReference>
<dbReference type="GO" id="GO:0008381">
    <property type="term" value="F:mechanosensitive monoatomic ion channel activity"/>
    <property type="evidence" value="ECO:0007669"/>
    <property type="project" value="InterPro"/>
</dbReference>
<dbReference type="InParanoid" id="A0A2P6N564"/>
<keyword evidence="4 10" id="KW-0812">Transmembrane</keyword>
<evidence type="ECO:0000256" key="9">
    <source>
        <dbReference type="SAM" id="MobiDB-lite"/>
    </source>
</evidence>
<feature type="region of interest" description="Disordered" evidence="9">
    <location>
        <begin position="225"/>
        <end position="259"/>
    </location>
</feature>
<keyword evidence="7 10" id="KW-0472">Membrane</keyword>
<evidence type="ECO:0000256" key="6">
    <source>
        <dbReference type="ARBA" id="ARBA00023065"/>
    </source>
</evidence>
<keyword evidence="8" id="KW-0407">Ion channel</keyword>
<accession>A0A2P6N564</accession>
<dbReference type="PANTHER" id="PTHR30266">
    <property type="entry name" value="MECHANOSENSITIVE CHANNEL MSCL"/>
    <property type="match status" value="1"/>
</dbReference>
<keyword evidence="12" id="KW-1185">Reference proteome</keyword>
<dbReference type="NCBIfam" id="TIGR00220">
    <property type="entry name" value="mscL"/>
    <property type="match status" value="1"/>
</dbReference>